<organism evidence="1 2">
    <name type="scientific">Caerostris darwini</name>
    <dbReference type="NCBI Taxonomy" id="1538125"/>
    <lineage>
        <taxon>Eukaryota</taxon>
        <taxon>Metazoa</taxon>
        <taxon>Ecdysozoa</taxon>
        <taxon>Arthropoda</taxon>
        <taxon>Chelicerata</taxon>
        <taxon>Arachnida</taxon>
        <taxon>Araneae</taxon>
        <taxon>Araneomorphae</taxon>
        <taxon>Entelegynae</taxon>
        <taxon>Araneoidea</taxon>
        <taxon>Araneidae</taxon>
        <taxon>Caerostris</taxon>
    </lineage>
</organism>
<evidence type="ECO:0000313" key="1">
    <source>
        <dbReference type="EMBL" id="GIY63598.1"/>
    </source>
</evidence>
<evidence type="ECO:0000313" key="2">
    <source>
        <dbReference type="Proteomes" id="UP001054837"/>
    </source>
</evidence>
<keyword evidence="2" id="KW-1185">Reference proteome</keyword>
<proteinExistence type="predicted"/>
<sequence length="135" mass="14248">MYGSGQTAEDVIHSDHPLEYPVVDADSLPAQGNTYGDYSDIANVERCNIVSRSTAAVQHSDLSSSAIVQHSDLSSSATVQHTDLSSTAAVQYSSKLTNAATVSYLSWTGSSSAGSFTNSQMITLEARQLPSCHFG</sequence>
<dbReference type="AlphaFoldDB" id="A0AAV4V0M9"/>
<reference evidence="1 2" key="1">
    <citation type="submission" date="2021-06" db="EMBL/GenBank/DDBJ databases">
        <title>Caerostris darwini draft genome.</title>
        <authorList>
            <person name="Kono N."/>
            <person name="Arakawa K."/>
        </authorList>
    </citation>
    <scope>NUCLEOTIDE SEQUENCE [LARGE SCALE GENOMIC DNA]</scope>
</reference>
<name>A0AAV4V0M9_9ARAC</name>
<gene>
    <name evidence="1" type="ORF">CDAR_442491</name>
</gene>
<protein>
    <submittedName>
        <fullName evidence="1">Uncharacterized protein</fullName>
    </submittedName>
</protein>
<dbReference type="Proteomes" id="UP001054837">
    <property type="component" value="Unassembled WGS sequence"/>
</dbReference>
<comment type="caution">
    <text evidence="1">The sequence shown here is derived from an EMBL/GenBank/DDBJ whole genome shotgun (WGS) entry which is preliminary data.</text>
</comment>
<dbReference type="EMBL" id="BPLQ01012194">
    <property type="protein sequence ID" value="GIY63598.1"/>
    <property type="molecule type" value="Genomic_DNA"/>
</dbReference>
<accession>A0AAV4V0M9</accession>